<keyword evidence="2" id="KW-1133">Transmembrane helix</keyword>
<evidence type="ECO:0000259" key="3">
    <source>
        <dbReference type="Pfam" id="PF11611"/>
    </source>
</evidence>
<accession>A0A7G5C3J8</accession>
<reference evidence="4 5" key="1">
    <citation type="submission" date="2019-07" db="EMBL/GenBank/DDBJ databases">
        <authorList>
            <person name="Kim J.K."/>
            <person name="Cheong H.-M."/>
            <person name="Choi Y."/>
            <person name="Hwang K.J."/>
            <person name="Lee S."/>
            <person name="Choi C."/>
        </authorList>
    </citation>
    <scope>NUCLEOTIDE SEQUENCE [LARGE SCALE GENOMIC DNA]</scope>
    <source>
        <strain evidence="4 5">KS 22</strain>
    </source>
</reference>
<dbReference type="KEGG" id="cchl:FPL14_23370"/>
<dbReference type="InterPro" id="IPR029051">
    <property type="entry name" value="DUF4352"/>
</dbReference>
<feature type="domain" description="DUF4352" evidence="3">
    <location>
        <begin position="146"/>
        <end position="248"/>
    </location>
</feature>
<sequence length="268" mass="28862">MFFDAYTTSANPRTDREQQQVEFKVKKKMALSLLVLVVVFASFALGAYAAVKYSLSVNGKQVKTEVKVINGATYIPLSALSGLENITIQRDAKKGTIAIADKVDESELPPVAPETLGLASNNPAPVGKAVSFNLEGYFDKFIAIYKVEETVRGDKAWQLLKDVNPASAAPDKDSEYLLARIKVSPTTVATADGTTRISAGQFKLVSSGGKDYDSTSIVTPKPELFGILSEGQSTTGWVAFKVKKDDADPLILFGRKTDGTGGLWLKTK</sequence>
<dbReference type="EMBL" id="CP041969">
    <property type="protein sequence ID" value="QMV43782.1"/>
    <property type="molecule type" value="Genomic_DNA"/>
</dbReference>
<evidence type="ECO:0000313" key="5">
    <source>
        <dbReference type="Proteomes" id="UP000515679"/>
    </source>
</evidence>
<evidence type="ECO:0000313" key="4">
    <source>
        <dbReference type="EMBL" id="QMV43782.1"/>
    </source>
</evidence>
<protein>
    <submittedName>
        <fullName evidence="4">DUF4352 domain-containing protein</fullName>
    </submittedName>
</protein>
<dbReference type="Pfam" id="PF11611">
    <property type="entry name" value="DUF4352"/>
    <property type="match status" value="1"/>
</dbReference>
<dbReference type="AlphaFoldDB" id="A0A7G5C3J8"/>
<name>A0A7G5C3J8_9BACL</name>
<dbReference type="Proteomes" id="UP000515679">
    <property type="component" value="Chromosome"/>
</dbReference>
<dbReference type="InterPro" id="IPR029050">
    <property type="entry name" value="Immunoprotect_excell_Ig-like"/>
</dbReference>
<evidence type="ECO:0000256" key="1">
    <source>
        <dbReference type="ARBA" id="ARBA00022729"/>
    </source>
</evidence>
<keyword evidence="5" id="KW-1185">Reference proteome</keyword>
<feature type="transmembrane region" description="Helical" evidence="2">
    <location>
        <begin position="30"/>
        <end position="51"/>
    </location>
</feature>
<keyword evidence="1" id="KW-0732">Signal</keyword>
<organism evidence="4 5">
    <name type="scientific">Cohnella cholangitidis</name>
    <dbReference type="NCBI Taxonomy" id="2598458"/>
    <lineage>
        <taxon>Bacteria</taxon>
        <taxon>Bacillati</taxon>
        <taxon>Bacillota</taxon>
        <taxon>Bacilli</taxon>
        <taxon>Bacillales</taxon>
        <taxon>Paenibacillaceae</taxon>
        <taxon>Cohnella</taxon>
    </lineage>
</organism>
<dbReference type="Gene3D" id="2.60.40.1240">
    <property type="match status" value="1"/>
</dbReference>
<keyword evidence="2" id="KW-0472">Membrane</keyword>
<keyword evidence="2" id="KW-0812">Transmembrane</keyword>
<gene>
    <name evidence="4" type="ORF">FPL14_23370</name>
</gene>
<evidence type="ECO:0000256" key="2">
    <source>
        <dbReference type="SAM" id="Phobius"/>
    </source>
</evidence>
<proteinExistence type="predicted"/>